<organism evidence="2 3">
    <name type="scientific">Chitinophaga pinensis</name>
    <dbReference type="NCBI Taxonomy" id="79329"/>
    <lineage>
        <taxon>Bacteria</taxon>
        <taxon>Pseudomonadati</taxon>
        <taxon>Bacteroidota</taxon>
        <taxon>Chitinophagia</taxon>
        <taxon>Chitinophagales</taxon>
        <taxon>Chitinophagaceae</taxon>
        <taxon>Chitinophaga</taxon>
    </lineage>
</organism>
<gene>
    <name evidence="2" type="ORF">FEF09_20935</name>
</gene>
<evidence type="ECO:0000313" key="2">
    <source>
        <dbReference type="EMBL" id="TWV98037.1"/>
    </source>
</evidence>
<dbReference type="Pfam" id="PF19920">
    <property type="entry name" value="bpX4"/>
    <property type="match status" value="1"/>
</dbReference>
<name>A0A5C6LLZ1_9BACT</name>
<dbReference type="OrthoDB" id="886582at2"/>
<evidence type="ECO:0000313" key="3">
    <source>
        <dbReference type="Proteomes" id="UP000318815"/>
    </source>
</evidence>
<dbReference type="Proteomes" id="UP000318815">
    <property type="component" value="Unassembled WGS sequence"/>
</dbReference>
<evidence type="ECO:0000259" key="1">
    <source>
        <dbReference type="Pfam" id="PF19920"/>
    </source>
</evidence>
<reference evidence="2 3" key="1">
    <citation type="submission" date="2019-08" db="EMBL/GenBank/DDBJ databases">
        <title>Whole genome sequencing of chitin degrading bacteria Chitinophaga pinensis YS16.</title>
        <authorList>
            <person name="Singh R.P."/>
            <person name="Manchanda G."/>
            <person name="Maurya I.K."/>
            <person name="Joshi N.K."/>
            <person name="Srivastava A.K."/>
        </authorList>
    </citation>
    <scope>NUCLEOTIDE SEQUENCE [LARGE SCALE GENOMIC DNA]</scope>
    <source>
        <strain evidence="2 3">YS-16</strain>
    </source>
</reference>
<dbReference type="EMBL" id="VOHS01000026">
    <property type="protein sequence ID" value="TWV98037.1"/>
    <property type="molecule type" value="Genomic_DNA"/>
</dbReference>
<accession>A0A5C6LLZ1</accession>
<protein>
    <recommendedName>
        <fullName evidence="1">MoxR-vWA-beta-propeller ternary system domain-containing protein</fullName>
    </recommendedName>
</protein>
<dbReference type="RefSeq" id="WP_146306913.1">
    <property type="nucleotide sequence ID" value="NZ_VOHS01000026.1"/>
</dbReference>
<feature type="domain" description="MoxR-vWA-beta-propeller ternary system" evidence="1">
    <location>
        <begin position="3"/>
        <end position="202"/>
    </location>
</feature>
<proteinExistence type="predicted"/>
<comment type="caution">
    <text evidence="2">The sequence shown here is derived from an EMBL/GenBank/DDBJ whole genome shotgun (WGS) entry which is preliminary data.</text>
</comment>
<keyword evidence="3" id="KW-1185">Reference proteome</keyword>
<sequence>MTLSEFISSLINKGEVRVAHALQDFDEEEIRLAKVHLQQYYTDDINEMPGQAPPYDEKAALWAAAYLYRTIQFLLLRHLEATALTRYLPPFDDQQTPAASYSADLCLRYLPDIFLLAKGISPEDPLVTTLTALAAQWPLSAAAIPEVPAEGLSPILEHPSLKRTYIDRIILAKDYEKCRHPACLPMVEEALGMYAVQFWPQFKIDLTAS</sequence>
<dbReference type="AlphaFoldDB" id="A0A5C6LLZ1"/>
<dbReference type="InterPro" id="IPR045549">
    <property type="entry name" value="bpX4"/>
</dbReference>